<evidence type="ECO:0000313" key="2">
    <source>
        <dbReference type="EMBL" id="KAH6874261.1"/>
    </source>
</evidence>
<proteinExistence type="predicted"/>
<feature type="compositionally biased region" description="Acidic residues" evidence="1">
    <location>
        <begin position="35"/>
        <end position="76"/>
    </location>
</feature>
<feature type="compositionally biased region" description="Polar residues" evidence="1">
    <location>
        <begin position="13"/>
        <end position="22"/>
    </location>
</feature>
<gene>
    <name evidence="2" type="ORF">B0T10DRAFT_465765</name>
</gene>
<keyword evidence="2" id="KW-0067">ATP-binding</keyword>
<feature type="region of interest" description="Disordered" evidence="1">
    <location>
        <begin position="1"/>
        <end position="76"/>
    </location>
</feature>
<organism evidence="2 3">
    <name type="scientific">Thelonectria olida</name>
    <dbReference type="NCBI Taxonomy" id="1576542"/>
    <lineage>
        <taxon>Eukaryota</taxon>
        <taxon>Fungi</taxon>
        <taxon>Dikarya</taxon>
        <taxon>Ascomycota</taxon>
        <taxon>Pezizomycotina</taxon>
        <taxon>Sordariomycetes</taxon>
        <taxon>Hypocreomycetidae</taxon>
        <taxon>Hypocreales</taxon>
        <taxon>Nectriaceae</taxon>
        <taxon>Thelonectria</taxon>
    </lineage>
</organism>
<keyword evidence="2" id="KW-0547">Nucleotide-binding</keyword>
<reference evidence="2 3" key="1">
    <citation type="journal article" date="2021" name="Nat. Commun.">
        <title>Genetic determinants of endophytism in the Arabidopsis root mycobiome.</title>
        <authorList>
            <person name="Mesny F."/>
            <person name="Miyauchi S."/>
            <person name="Thiergart T."/>
            <person name="Pickel B."/>
            <person name="Atanasova L."/>
            <person name="Karlsson M."/>
            <person name="Huettel B."/>
            <person name="Barry K.W."/>
            <person name="Haridas S."/>
            <person name="Chen C."/>
            <person name="Bauer D."/>
            <person name="Andreopoulos W."/>
            <person name="Pangilinan J."/>
            <person name="LaButti K."/>
            <person name="Riley R."/>
            <person name="Lipzen A."/>
            <person name="Clum A."/>
            <person name="Drula E."/>
            <person name="Henrissat B."/>
            <person name="Kohler A."/>
            <person name="Grigoriev I.V."/>
            <person name="Martin F.M."/>
            <person name="Hacquard S."/>
        </authorList>
    </citation>
    <scope>NUCLEOTIDE SEQUENCE [LARGE SCALE GENOMIC DNA]</scope>
    <source>
        <strain evidence="2 3">MPI-CAGE-CH-0241</strain>
    </source>
</reference>
<dbReference type="AlphaFoldDB" id="A0A9P8VSD6"/>
<accession>A0A9P8VSD6</accession>
<protein>
    <submittedName>
        <fullName evidence="2">RecQ helicase-like protein</fullName>
    </submittedName>
</protein>
<keyword evidence="2" id="KW-0347">Helicase</keyword>
<sequence>MSLPRLSHEVQHKSQSGVTDLLQTEEKEDNNNNDNDNDDDNDNNNDNEFTEEEEKEGGEEEDEDEEEGEEDNDKEEDACKDLAGEMVDLLFALSLALCTEHLTNGLPQSTLLVYFSGILGFSDTANQFLPARVYTSYLSGLIYIQRLLFLEQALPFRAYPSLGIDRRPHIRQLARLKHIREHYMVVGAQSAFKEFLSLRSYRRIIAHNDGQIVGWGGEAQLSMGQFRLLPEHLIEQASRLCGELMFGWEPPIADLANIKDEMSNTSSGYSFVTDPGNNISSAYLELFRRACISRHEPLSKKGH</sequence>
<dbReference type="GO" id="GO:0004386">
    <property type="term" value="F:helicase activity"/>
    <property type="evidence" value="ECO:0007669"/>
    <property type="project" value="UniProtKB-KW"/>
</dbReference>
<keyword evidence="2" id="KW-0378">Hydrolase</keyword>
<dbReference type="Proteomes" id="UP000777438">
    <property type="component" value="Unassembled WGS sequence"/>
</dbReference>
<comment type="caution">
    <text evidence="2">The sequence shown here is derived from an EMBL/GenBank/DDBJ whole genome shotgun (WGS) entry which is preliminary data.</text>
</comment>
<dbReference type="EMBL" id="JAGPYM010000040">
    <property type="protein sequence ID" value="KAH6874261.1"/>
    <property type="molecule type" value="Genomic_DNA"/>
</dbReference>
<evidence type="ECO:0000313" key="3">
    <source>
        <dbReference type="Proteomes" id="UP000777438"/>
    </source>
</evidence>
<evidence type="ECO:0000256" key="1">
    <source>
        <dbReference type="SAM" id="MobiDB-lite"/>
    </source>
</evidence>
<feature type="compositionally biased region" description="Basic and acidic residues" evidence="1">
    <location>
        <begin position="1"/>
        <end position="12"/>
    </location>
</feature>
<keyword evidence="3" id="KW-1185">Reference proteome</keyword>
<dbReference type="OrthoDB" id="4845846at2759"/>
<name>A0A9P8VSD6_9HYPO</name>